<dbReference type="AlphaFoldDB" id="A0A085NEG1"/>
<keyword evidence="3" id="KW-1185">Reference proteome</keyword>
<accession>A0A085NEG1</accession>
<dbReference type="EMBL" id="KL367510">
    <property type="protein sequence ID" value="KFD67857.1"/>
    <property type="molecule type" value="Genomic_DNA"/>
</dbReference>
<evidence type="ECO:0000313" key="1">
    <source>
        <dbReference type="EMBL" id="KFD59094.1"/>
    </source>
</evidence>
<dbReference type="Proteomes" id="UP000030764">
    <property type="component" value="Unassembled WGS sequence"/>
</dbReference>
<name>A0A085NEG1_9BILA</name>
<evidence type="ECO:0000313" key="3">
    <source>
        <dbReference type="Proteomes" id="UP000030764"/>
    </source>
</evidence>
<protein>
    <submittedName>
        <fullName evidence="2">Uncharacterized protein</fullName>
    </submittedName>
</protein>
<reference evidence="2 3" key="1">
    <citation type="journal article" date="2014" name="Nat. Genet.">
        <title>Genome and transcriptome of the porcine whipworm Trichuris suis.</title>
        <authorList>
            <person name="Jex A.R."/>
            <person name="Nejsum P."/>
            <person name="Schwarz E.M."/>
            <person name="Hu L."/>
            <person name="Young N.D."/>
            <person name="Hall R.S."/>
            <person name="Korhonen P.K."/>
            <person name="Liao S."/>
            <person name="Thamsborg S."/>
            <person name="Xia J."/>
            <person name="Xu P."/>
            <person name="Wang S."/>
            <person name="Scheerlinck J.P."/>
            <person name="Hofmann A."/>
            <person name="Sternberg P.W."/>
            <person name="Wang J."/>
            <person name="Gasser R.B."/>
        </authorList>
    </citation>
    <scope>NUCLEOTIDE SEQUENCE [LARGE SCALE GENOMIC DNA]</scope>
    <source>
        <strain evidence="2">DCEP-RM93F</strain>
        <strain evidence="1">DCEP-RM93M</strain>
    </source>
</reference>
<sequence>MEKAVRQRIREGHATWSVLTVRGPWLDPGRFYCSTQTWLPVSVRAHGYASGPLFRRNTAGSASVTTTEHLRSCGTIEPTAM</sequence>
<dbReference type="EMBL" id="KL363182">
    <property type="protein sequence ID" value="KFD59094.1"/>
    <property type="molecule type" value="Genomic_DNA"/>
</dbReference>
<evidence type="ECO:0000313" key="2">
    <source>
        <dbReference type="EMBL" id="KFD67857.1"/>
    </source>
</evidence>
<proteinExistence type="predicted"/>
<gene>
    <name evidence="1" type="ORF">M513_00257</name>
    <name evidence="2" type="ORF">M514_00257</name>
</gene>
<dbReference type="Proteomes" id="UP000030758">
    <property type="component" value="Unassembled WGS sequence"/>
</dbReference>
<organism evidence="2">
    <name type="scientific">Trichuris suis</name>
    <name type="common">pig whipworm</name>
    <dbReference type="NCBI Taxonomy" id="68888"/>
    <lineage>
        <taxon>Eukaryota</taxon>
        <taxon>Metazoa</taxon>
        <taxon>Ecdysozoa</taxon>
        <taxon>Nematoda</taxon>
        <taxon>Enoplea</taxon>
        <taxon>Dorylaimia</taxon>
        <taxon>Trichinellida</taxon>
        <taxon>Trichuridae</taxon>
        <taxon>Trichuris</taxon>
    </lineage>
</organism>